<name>A0ABY4YYH4_9MICO</name>
<keyword evidence="2 5" id="KW-0808">Transferase</keyword>
<dbReference type="EMBL" id="CP099489">
    <property type="protein sequence ID" value="USQ81834.1"/>
    <property type="molecule type" value="Genomic_DNA"/>
</dbReference>
<proteinExistence type="predicted"/>
<sequence length="476" mass="51399">MPDLPLLDGRAPRVALLVYNDAHADARVLKTAASLRSAGAEVRIFAVARARSGYAEGPDLVGDAIPVHRAPEFELVRYAPWAVNLARRVLGRQATLQPGTATATAATTATVPATAPATAPAPTRPEPVVQIPTLPAQPSVRDRLLVAANDVWLRTFRTASLGLYWAVAAREALAWRPDVVHANDGNTLAPACWIAARSGARVVYDAHELWRHRNVRPDRPIAPLVEGLIESAAIRRADGVITVSPSIVTWLQDMYDLPEAPTLVRNIPSAAGGPVDPSHGRLRELAGLDKDDQVVAYGGRITTSRGIEETLEALALLPDAVHFVLLGYGEPDYLAVLHRQIATLGLQDRVHFVGKVAPAEVATALADADLSVVYVRPVCLSYRFSLPNKLFESIHGGLPIAAADLPDTAALVREHHVGEIFDAQSPQDMADTISTILADPGHYREAARRAATQLTWEHEETELLRLYARVLQHEAS</sequence>
<evidence type="ECO:0000313" key="5">
    <source>
        <dbReference type="EMBL" id="USQ81834.1"/>
    </source>
</evidence>
<evidence type="ECO:0000313" key="6">
    <source>
        <dbReference type="Proteomes" id="UP001056455"/>
    </source>
</evidence>
<dbReference type="GO" id="GO:0016757">
    <property type="term" value="F:glycosyltransferase activity"/>
    <property type="evidence" value="ECO:0007669"/>
    <property type="project" value="UniProtKB-KW"/>
</dbReference>
<dbReference type="Gene3D" id="3.40.50.2000">
    <property type="entry name" value="Glycogen Phosphorylase B"/>
    <property type="match status" value="2"/>
</dbReference>
<keyword evidence="6" id="KW-1185">Reference proteome</keyword>
<gene>
    <name evidence="5" type="ORF">NF556_09365</name>
</gene>
<dbReference type="Pfam" id="PF00534">
    <property type="entry name" value="Glycos_transf_1"/>
    <property type="match status" value="1"/>
</dbReference>
<dbReference type="Pfam" id="PF13439">
    <property type="entry name" value="Glyco_transf_4"/>
    <property type="match status" value="1"/>
</dbReference>
<organism evidence="5 6">
    <name type="scientific">Ornithinimicrobium faecis</name>
    <dbReference type="NCBI Taxonomy" id="2934158"/>
    <lineage>
        <taxon>Bacteria</taxon>
        <taxon>Bacillati</taxon>
        <taxon>Actinomycetota</taxon>
        <taxon>Actinomycetes</taxon>
        <taxon>Micrococcales</taxon>
        <taxon>Ornithinimicrobiaceae</taxon>
        <taxon>Ornithinimicrobium</taxon>
    </lineage>
</organism>
<keyword evidence="1 5" id="KW-0328">Glycosyltransferase</keyword>
<evidence type="ECO:0000259" key="4">
    <source>
        <dbReference type="Pfam" id="PF13439"/>
    </source>
</evidence>
<accession>A0ABY4YYH4</accession>
<dbReference type="InterPro" id="IPR001296">
    <property type="entry name" value="Glyco_trans_1"/>
</dbReference>
<feature type="domain" description="Glycosyl transferase family 1" evidence="3">
    <location>
        <begin position="286"/>
        <end position="450"/>
    </location>
</feature>
<protein>
    <submittedName>
        <fullName evidence="5">Glycosyltransferase</fullName>
        <ecNumber evidence="5">2.4.-.-</ecNumber>
    </submittedName>
</protein>
<dbReference type="InterPro" id="IPR028098">
    <property type="entry name" value="Glyco_trans_4-like_N"/>
</dbReference>
<reference evidence="5" key="1">
    <citation type="submission" date="2022-06" db="EMBL/GenBank/DDBJ databases">
        <title>Ornithinimicrobium HY1793.</title>
        <authorList>
            <person name="Huang Y."/>
        </authorList>
    </citation>
    <scope>NUCLEOTIDE SEQUENCE</scope>
    <source>
        <strain evidence="5">HY1793</strain>
    </source>
</reference>
<dbReference type="Proteomes" id="UP001056455">
    <property type="component" value="Chromosome"/>
</dbReference>
<dbReference type="EC" id="2.4.-.-" evidence="5"/>
<dbReference type="RefSeq" id="WP_252595370.1">
    <property type="nucleotide sequence ID" value="NZ_CP099489.1"/>
</dbReference>
<dbReference type="PANTHER" id="PTHR12526">
    <property type="entry name" value="GLYCOSYLTRANSFERASE"/>
    <property type="match status" value="1"/>
</dbReference>
<evidence type="ECO:0000256" key="2">
    <source>
        <dbReference type="ARBA" id="ARBA00022679"/>
    </source>
</evidence>
<dbReference type="SUPFAM" id="SSF53756">
    <property type="entry name" value="UDP-Glycosyltransferase/glycogen phosphorylase"/>
    <property type="match status" value="1"/>
</dbReference>
<evidence type="ECO:0000259" key="3">
    <source>
        <dbReference type="Pfam" id="PF00534"/>
    </source>
</evidence>
<feature type="domain" description="Glycosyltransferase subfamily 4-like N-terminal" evidence="4">
    <location>
        <begin position="144"/>
        <end position="261"/>
    </location>
</feature>
<evidence type="ECO:0000256" key="1">
    <source>
        <dbReference type="ARBA" id="ARBA00022676"/>
    </source>
</evidence>